<evidence type="ECO:0000256" key="4">
    <source>
        <dbReference type="ARBA" id="ARBA00022807"/>
    </source>
</evidence>
<dbReference type="PANTHER" id="PTHR47053:SF1">
    <property type="entry name" value="MUREIN DD-ENDOPEPTIDASE MEPH-RELATED"/>
    <property type="match status" value="1"/>
</dbReference>
<dbReference type="Pfam" id="PF18348">
    <property type="entry name" value="SH3_16"/>
    <property type="match status" value="1"/>
</dbReference>
<organism evidence="6 7">
    <name type="scientific">Neolewinella aquimaris</name>
    <dbReference type="NCBI Taxonomy" id="1835722"/>
    <lineage>
        <taxon>Bacteria</taxon>
        <taxon>Pseudomonadati</taxon>
        <taxon>Bacteroidota</taxon>
        <taxon>Saprospiria</taxon>
        <taxon>Saprospirales</taxon>
        <taxon>Lewinellaceae</taxon>
        <taxon>Neolewinella</taxon>
    </lineage>
</organism>
<dbReference type="GO" id="GO:0008234">
    <property type="term" value="F:cysteine-type peptidase activity"/>
    <property type="evidence" value="ECO:0007669"/>
    <property type="project" value="UniProtKB-KW"/>
</dbReference>
<accession>A0A840EB31</accession>
<proteinExistence type="inferred from homology"/>
<keyword evidence="3" id="KW-0378">Hydrolase</keyword>
<keyword evidence="2" id="KW-0645">Protease</keyword>
<dbReference type="EMBL" id="JACIFF010000004">
    <property type="protein sequence ID" value="MBB4079218.1"/>
    <property type="molecule type" value="Genomic_DNA"/>
</dbReference>
<dbReference type="Proteomes" id="UP000576209">
    <property type="component" value="Unassembled WGS sequence"/>
</dbReference>
<evidence type="ECO:0000256" key="1">
    <source>
        <dbReference type="ARBA" id="ARBA00007074"/>
    </source>
</evidence>
<gene>
    <name evidence="6" type="ORF">GGR28_001838</name>
</gene>
<comment type="similarity">
    <text evidence="1">Belongs to the peptidase C40 family.</text>
</comment>
<sequence>MQYPKIFVFILLICVSCKSGDEYAAKEVEYTRLLEETRTTYAPDRRTDRVAIEAVTRNNSLILRGYTTVPEVYRLLSDRIREDRGVVDSITLLTPGQTNDAYGLVRVSVANIRTEPGHSQELTSQALMGTPVQVLDQQDGWFFIRTPDRYLAWLEKGALTRLDRDAISAWFDGDLSTCVPAQSAVMSEPDGGRIVSEIVAGNILRRTGEERGRFTEVYLPDGRHGWVATADLAPYESLSKPVKVATDAILETAFAQVGKPYLWGGTSTKAMDCSGFTKTAYYLNGYVIPRDASQQVHAGIEVPLDDNFSQLQRGDLLFFGNHRADGSERITHVGFYLQNGRFLHAGADNDYITENSLREGDPDYAEHRRTSLLRARRLTENTAGVVPVDQAFRSLYTKSSSR</sequence>
<keyword evidence="4" id="KW-0788">Thiol protease</keyword>
<evidence type="ECO:0000259" key="5">
    <source>
        <dbReference type="PROSITE" id="PS51935"/>
    </source>
</evidence>
<dbReference type="PANTHER" id="PTHR47053">
    <property type="entry name" value="MUREIN DD-ENDOPEPTIDASE MEPH-RELATED"/>
    <property type="match status" value="1"/>
</dbReference>
<reference evidence="6 7" key="1">
    <citation type="submission" date="2020-08" db="EMBL/GenBank/DDBJ databases">
        <title>Genomic Encyclopedia of Type Strains, Phase IV (KMG-IV): sequencing the most valuable type-strain genomes for metagenomic binning, comparative biology and taxonomic classification.</title>
        <authorList>
            <person name="Goeker M."/>
        </authorList>
    </citation>
    <scope>NUCLEOTIDE SEQUENCE [LARGE SCALE GENOMIC DNA]</scope>
    <source>
        <strain evidence="6 7">DSM 105137</strain>
    </source>
</reference>
<dbReference type="PROSITE" id="PS51935">
    <property type="entry name" value="NLPC_P60"/>
    <property type="match status" value="1"/>
</dbReference>
<evidence type="ECO:0000256" key="2">
    <source>
        <dbReference type="ARBA" id="ARBA00022670"/>
    </source>
</evidence>
<comment type="caution">
    <text evidence="6">The sequence shown here is derived from an EMBL/GenBank/DDBJ whole genome shotgun (WGS) entry which is preliminary data.</text>
</comment>
<feature type="domain" description="NlpC/P60" evidence="5">
    <location>
        <begin position="243"/>
        <end position="379"/>
    </location>
</feature>
<dbReference type="Gene3D" id="2.30.30.40">
    <property type="entry name" value="SH3 Domains"/>
    <property type="match status" value="2"/>
</dbReference>
<dbReference type="RefSeq" id="WP_183495471.1">
    <property type="nucleotide sequence ID" value="NZ_JACIFF010000004.1"/>
</dbReference>
<dbReference type="InterPro" id="IPR041382">
    <property type="entry name" value="SH3_16"/>
</dbReference>
<protein>
    <submittedName>
        <fullName evidence="6">SH3-like domain-containing protein</fullName>
    </submittedName>
</protein>
<dbReference type="AlphaFoldDB" id="A0A840EB31"/>
<dbReference type="InterPro" id="IPR038765">
    <property type="entry name" value="Papain-like_cys_pep_sf"/>
</dbReference>
<dbReference type="SUPFAM" id="SSF54001">
    <property type="entry name" value="Cysteine proteinases"/>
    <property type="match status" value="1"/>
</dbReference>
<evidence type="ECO:0000313" key="7">
    <source>
        <dbReference type="Proteomes" id="UP000576209"/>
    </source>
</evidence>
<evidence type="ECO:0000256" key="3">
    <source>
        <dbReference type="ARBA" id="ARBA00022801"/>
    </source>
</evidence>
<dbReference type="InterPro" id="IPR051202">
    <property type="entry name" value="Peptidase_C40"/>
</dbReference>
<keyword evidence="7" id="KW-1185">Reference proteome</keyword>
<dbReference type="Pfam" id="PF00877">
    <property type="entry name" value="NLPC_P60"/>
    <property type="match status" value="1"/>
</dbReference>
<name>A0A840EB31_9BACT</name>
<dbReference type="GO" id="GO:0006508">
    <property type="term" value="P:proteolysis"/>
    <property type="evidence" value="ECO:0007669"/>
    <property type="project" value="UniProtKB-KW"/>
</dbReference>
<dbReference type="InterPro" id="IPR000064">
    <property type="entry name" value="NLP_P60_dom"/>
</dbReference>
<dbReference type="Gene3D" id="3.90.1720.10">
    <property type="entry name" value="endopeptidase domain like (from Nostoc punctiforme)"/>
    <property type="match status" value="1"/>
</dbReference>
<evidence type="ECO:0000313" key="6">
    <source>
        <dbReference type="EMBL" id="MBB4079218.1"/>
    </source>
</evidence>